<evidence type="ECO:0000256" key="1">
    <source>
        <dbReference type="SAM" id="Coils"/>
    </source>
</evidence>
<keyword evidence="2" id="KW-0472">Membrane</keyword>
<keyword evidence="1" id="KW-0175">Coiled coil</keyword>
<feature type="transmembrane region" description="Helical" evidence="2">
    <location>
        <begin position="32"/>
        <end position="50"/>
    </location>
</feature>
<dbReference type="GO" id="GO:0008360">
    <property type="term" value="P:regulation of cell shape"/>
    <property type="evidence" value="ECO:0007669"/>
    <property type="project" value="InterPro"/>
</dbReference>
<proteinExistence type="predicted"/>
<dbReference type="AlphaFoldDB" id="A0AAE4VKZ6"/>
<dbReference type="PANTHER" id="PTHR34138">
    <property type="entry name" value="CELL SHAPE-DETERMINING PROTEIN MREC"/>
    <property type="match status" value="1"/>
</dbReference>
<reference evidence="4" key="1">
    <citation type="submission" date="2023-02" db="EMBL/GenBank/DDBJ databases">
        <title>Host association and intracellularity evolved multiple times independently in the Rickettsiales.</title>
        <authorList>
            <person name="Castelli M."/>
            <person name="Nardi T."/>
            <person name="Gammuto L."/>
            <person name="Bellinzona G."/>
            <person name="Sabaneyeva E."/>
            <person name="Potekhin A."/>
            <person name="Serra V."/>
            <person name="Petroni G."/>
            <person name="Sassera D."/>
        </authorList>
    </citation>
    <scope>NUCLEOTIDE SEQUENCE</scope>
    <source>
        <strain evidence="4">USBL-36I1</strain>
    </source>
</reference>
<sequence length="381" mass="43929">MILSLSQIKNRESNNLSKKFQKEIMFFLKKNLLRIIRFLFYFFILLWLIFTDYGVILQSRIINIRGNIFYTLKINKDNISDKFDLIIADFFYRYWDDVISEDEKILINDLIKFRYCIRHNISDCKLNYKTLLSNNDKLSISSQYQLIKSENEKLKEILFFNKNYFLIDFKKFNSLENNLKQNNNDADDNKILANYIENNDNIKNKINNQNLHYSEVNNNRFSPVFTKLMTSSIIGKSFNNTNSFLIITAGSINGIMIGDLAIYMGHFIGKVSAVSEKFSRVDTISSTNISVDVIGSSTGLKCIAKGIGAQDNEYFGMNAYHCLNKSNPEINNFIDGEIIITSGIMPHIPAGLIVGSYNKGVISPKFDLSAIQYINLIRYSK</sequence>
<evidence type="ECO:0000313" key="5">
    <source>
        <dbReference type="Proteomes" id="UP001289135"/>
    </source>
</evidence>
<dbReference type="InterPro" id="IPR007221">
    <property type="entry name" value="MreC"/>
</dbReference>
<protein>
    <submittedName>
        <fullName evidence="4">Rod shape-determining protein MreC</fullName>
    </submittedName>
</protein>
<keyword evidence="2" id="KW-0812">Transmembrane</keyword>
<accession>A0AAE4VKZ6</accession>
<dbReference type="InterPro" id="IPR055342">
    <property type="entry name" value="MreC_beta-barrel_core"/>
</dbReference>
<name>A0AAE4VKZ6_9RICK</name>
<dbReference type="PANTHER" id="PTHR34138:SF1">
    <property type="entry name" value="CELL SHAPE-DETERMINING PROTEIN MREC"/>
    <property type="match status" value="1"/>
</dbReference>
<dbReference type="GO" id="GO:0005886">
    <property type="term" value="C:plasma membrane"/>
    <property type="evidence" value="ECO:0007669"/>
    <property type="project" value="TreeGrafter"/>
</dbReference>
<comment type="caution">
    <text evidence="4">The sequence shown here is derived from an EMBL/GenBank/DDBJ whole genome shotgun (WGS) entry which is preliminary data.</text>
</comment>
<evidence type="ECO:0000259" key="3">
    <source>
        <dbReference type="Pfam" id="PF04085"/>
    </source>
</evidence>
<feature type="coiled-coil region" evidence="1">
    <location>
        <begin position="192"/>
        <end position="219"/>
    </location>
</feature>
<dbReference type="Proteomes" id="UP001289135">
    <property type="component" value="Unassembled WGS sequence"/>
</dbReference>
<dbReference type="InterPro" id="IPR042177">
    <property type="entry name" value="Cell/Rod_1"/>
</dbReference>
<organism evidence="4 5">
    <name type="scientific">Lyticum sinuosum</name>
    <dbReference type="NCBI Taxonomy" id="1332059"/>
    <lineage>
        <taxon>Bacteria</taxon>
        <taxon>Pseudomonadati</taxon>
        <taxon>Pseudomonadota</taxon>
        <taxon>Alphaproteobacteria</taxon>
        <taxon>Rickettsiales</taxon>
        <taxon>Lyticum</taxon>
    </lineage>
</organism>
<evidence type="ECO:0000313" key="4">
    <source>
        <dbReference type="EMBL" id="MDZ5761540.1"/>
    </source>
</evidence>
<feature type="domain" description="Rod shape-determining protein MreC beta-barrel core" evidence="3">
    <location>
        <begin position="233"/>
        <end position="358"/>
    </location>
</feature>
<keyword evidence="2" id="KW-1133">Transmembrane helix</keyword>
<keyword evidence="5" id="KW-1185">Reference proteome</keyword>
<dbReference type="Gene3D" id="2.40.10.340">
    <property type="entry name" value="Rod shape-determining protein MreC, domain 1"/>
    <property type="match status" value="1"/>
</dbReference>
<dbReference type="Pfam" id="PF04085">
    <property type="entry name" value="MreC"/>
    <property type="match status" value="1"/>
</dbReference>
<dbReference type="RefSeq" id="WP_322498964.1">
    <property type="nucleotide sequence ID" value="NZ_JARGYU010000003.1"/>
</dbReference>
<dbReference type="EMBL" id="JARGYU010000003">
    <property type="protein sequence ID" value="MDZ5761540.1"/>
    <property type="molecule type" value="Genomic_DNA"/>
</dbReference>
<evidence type="ECO:0000256" key="2">
    <source>
        <dbReference type="SAM" id="Phobius"/>
    </source>
</evidence>
<gene>
    <name evidence="4" type="ORF">Lyticum_00724</name>
</gene>